<keyword evidence="4" id="KW-0547">Nucleotide-binding</keyword>
<dbReference type="PANTHER" id="PTHR11059">
    <property type="entry name" value="DNA REPAIR PROTEIN RECN"/>
    <property type="match status" value="1"/>
</dbReference>
<dbReference type="InterPro" id="IPR003395">
    <property type="entry name" value="RecF/RecN/SMC_N"/>
</dbReference>
<dbReference type="AlphaFoldDB" id="A0A0P6XPI3"/>
<comment type="similarity">
    <text evidence="2 9">Belongs to the RecN family.</text>
</comment>
<comment type="function">
    <text evidence="1 9">May be involved in recombinational repair of damaged DNA.</text>
</comment>
<dbReference type="PIRSF" id="PIRSF003128">
    <property type="entry name" value="RecN"/>
    <property type="match status" value="1"/>
</dbReference>
<evidence type="ECO:0000256" key="1">
    <source>
        <dbReference type="ARBA" id="ARBA00003618"/>
    </source>
</evidence>
<evidence type="ECO:0000259" key="11">
    <source>
        <dbReference type="Pfam" id="PF02463"/>
    </source>
</evidence>
<sequence length="587" mass="64474">MLLELFIADFAIIDQVRLQFTPAFNVLTGETGAGKSIMIDALGMLRGERSDPSFVRAGSNQARVEGIFTLADRPDILPILAEYGLDGADDDQIILTREIHGASGRSVARINGRAVSSAVLREIGGRLVDIHGQNDSQTLFNVRTHAEMLDRYAGVVADREQLSQQVIAVEAVRSQITTLRNAEARRIDRIEELTFLVEELTNAKLIAGEETTLTSERSLLQNSAKITGMVDTMYRLLRTGTPASERRTATRSIVDSLDDVANVLSELLRLDPSLAALNEQTLEVRYRLDDVIEGVRSYRDRLEFEPGRLEIIEDRLAELRDLAKKYRAADAAELLERLTNASEELETLHYSAEHIAELVQQEQQLLASIGIAAAELSSRRRQAGDELAERIAAAMADLAMPHVKFHVQLSQRPDPQGVLIHERHLAFDRTGIDQIEFLLSPNPGEPLKPLAKIASGGESARLLLAMKSILSAVDSVPTLVFDEVDVGVGGRAGHVVGEKLWGISDAHQVLCITHLPQVAAFGDCHFAIAKQVVNQRTQTFVHPLSEQERIEELAAMLDGTPVSEASRRSASAMLERAANYKLATSNS</sequence>
<dbReference type="GO" id="GO:0006310">
    <property type="term" value="P:DNA recombination"/>
    <property type="evidence" value="ECO:0007669"/>
    <property type="project" value="InterPro"/>
</dbReference>
<dbReference type="InterPro" id="IPR027417">
    <property type="entry name" value="P-loop_NTPase"/>
</dbReference>
<dbReference type="GO" id="GO:0006281">
    <property type="term" value="P:DNA repair"/>
    <property type="evidence" value="ECO:0007669"/>
    <property type="project" value="UniProtKB-KW"/>
</dbReference>
<reference evidence="12 13" key="1">
    <citation type="submission" date="2015-07" db="EMBL/GenBank/DDBJ databases">
        <title>Whole genome sequence of Herpetosiphon geysericola DSM 7119.</title>
        <authorList>
            <person name="Hemp J."/>
            <person name="Ward L.M."/>
            <person name="Pace L.A."/>
            <person name="Fischer W.W."/>
        </authorList>
    </citation>
    <scope>NUCLEOTIDE SEQUENCE [LARGE SCALE GENOMIC DNA]</scope>
    <source>
        <strain evidence="12 13">DSM 7119</strain>
    </source>
</reference>
<dbReference type="NCBIfam" id="TIGR00634">
    <property type="entry name" value="recN"/>
    <property type="match status" value="1"/>
</dbReference>
<keyword evidence="7 9" id="KW-0234">DNA repair</keyword>
<evidence type="ECO:0000256" key="8">
    <source>
        <dbReference type="ARBA" id="ARBA00033408"/>
    </source>
</evidence>
<dbReference type="Gene3D" id="3.40.50.300">
    <property type="entry name" value="P-loop containing nucleotide triphosphate hydrolases"/>
    <property type="match status" value="2"/>
</dbReference>
<dbReference type="RefSeq" id="WP_054536872.1">
    <property type="nucleotide sequence ID" value="NZ_LGKP01000035.1"/>
</dbReference>
<evidence type="ECO:0000256" key="3">
    <source>
        <dbReference type="ARBA" id="ARBA00021315"/>
    </source>
</evidence>
<evidence type="ECO:0000313" key="13">
    <source>
        <dbReference type="Proteomes" id="UP000050277"/>
    </source>
</evidence>
<feature type="coiled-coil region" evidence="10">
    <location>
        <begin position="309"/>
        <end position="348"/>
    </location>
</feature>
<evidence type="ECO:0000256" key="5">
    <source>
        <dbReference type="ARBA" id="ARBA00022763"/>
    </source>
</evidence>
<evidence type="ECO:0000256" key="4">
    <source>
        <dbReference type="ARBA" id="ARBA00022741"/>
    </source>
</evidence>
<dbReference type="Proteomes" id="UP000050277">
    <property type="component" value="Unassembled WGS sequence"/>
</dbReference>
<name>A0A0P6XPI3_9CHLR</name>
<evidence type="ECO:0000313" key="12">
    <source>
        <dbReference type="EMBL" id="KPL81558.1"/>
    </source>
</evidence>
<dbReference type="GO" id="GO:0009432">
    <property type="term" value="P:SOS response"/>
    <property type="evidence" value="ECO:0007669"/>
    <property type="project" value="TreeGrafter"/>
</dbReference>
<dbReference type="GO" id="GO:0005524">
    <property type="term" value="F:ATP binding"/>
    <property type="evidence" value="ECO:0007669"/>
    <property type="project" value="UniProtKB-KW"/>
</dbReference>
<proteinExistence type="inferred from homology"/>
<dbReference type="GO" id="GO:0043590">
    <property type="term" value="C:bacterial nucleoid"/>
    <property type="evidence" value="ECO:0007669"/>
    <property type="project" value="TreeGrafter"/>
</dbReference>
<feature type="domain" description="RecF/RecN/SMC N-terminal" evidence="11">
    <location>
        <begin position="3"/>
        <end position="530"/>
    </location>
</feature>
<dbReference type="InterPro" id="IPR004604">
    <property type="entry name" value="DNA_recomb/repair_RecN"/>
</dbReference>
<protein>
    <recommendedName>
        <fullName evidence="3 9">DNA repair protein RecN</fullName>
    </recommendedName>
    <alternativeName>
        <fullName evidence="8 9">Recombination protein N</fullName>
    </alternativeName>
</protein>
<dbReference type="FunFam" id="3.40.50.300:FF:000356">
    <property type="entry name" value="DNA repair protein RecN"/>
    <property type="match status" value="1"/>
</dbReference>
<dbReference type="SUPFAM" id="SSF52540">
    <property type="entry name" value="P-loop containing nucleoside triphosphate hydrolases"/>
    <property type="match status" value="1"/>
</dbReference>
<dbReference type="CDD" id="cd03241">
    <property type="entry name" value="ABC_RecN"/>
    <property type="match status" value="2"/>
</dbReference>
<evidence type="ECO:0000256" key="6">
    <source>
        <dbReference type="ARBA" id="ARBA00022840"/>
    </source>
</evidence>
<keyword evidence="10" id="KW-0175">Coiled coil</keyword>
<dbReference type="Pfam" id="PF02463">
    <property type="entry name" value="SMC_N"/>
    <property type="match status" value="1"/>
</dbReference>
<dbReference type="EMBL" id="LGKP01000035">
    <property type="protein sequence ID" value="KPL81558.1"/>
    <property type="molecule type" value="Genomic_DNA"/>
</dbReference>
<accession>A0A0P6XPI3</accession>
<keyword evidence="6" id="KW-0067">ATP-binding</keyword>
<keyword evidence="5 9" id="KW-0227">DNA damage</keyword>
<evidence type="ECO:0000256" key="9">
    <source>
        <dbReference type="PIRNR" id="PIRNR003128"/>
    </source>
</evidence>
<dbReference type="STRING" id="70996.SE18_23415"/>
<gene>
    <name evidence="12" type="ORF">SE18_23415</name>
</gene>
<comment type="caution">
    <text evidence="12">The sequence shown here is derived from an EMBL/GenBank/DDBJ whole genome shotgun (WGS) entry which is preliminary data.</text>
</comment>
<evidence type="ECO:0000256" key="7">
    <source>
        <dbReference type="ARBA" id="ARBA00023204"/>
    </source>
</evidence>
<evidence type="ECO:0000256" key="2">
    <source>
        <dbReference type="ARBA" id="ARBA00009441"/>
    </source>
</evidence>
<keyword evidence="13" id="KW-1185">Reference proteome</keyword>
<dbReference type="PATRIC" id="fig|70996.4.peg.2513"/>
<dbReference type="PANTHER" id="PTHR11059:SF0">
    <property type="entry name" value="DNA REPAIR PROTEIN RECN"/>
    <property type="match status" value="1"/>
</dbReference>
<organism evidence="12 13">
    <name type="scientific">Herpetosiphon geysericola</name>
    <dbReference type="NCBI Taxonomy" id="70996"/>
    <lineage>
        <taxon>Bacteria</taxon>
        <taxon>Bacillati</taxon>
        <taxon>Chloroflexota</taxon>
        <taxon>Chloroflexia</taxon>
        <taxon>Herpetosiphonales</taxon>
        <taxon>Herpetosiphonaceae</taxon>
        <taxon>Herpetosiphon</taxon>
    </lineage>
</organism>
<dbReference type="OrthoDB" id="9806954at2"/>
<evidence type="ECO:0000256" key="10">
    <source>
        <dbReference type="SAM" id="Coils"/>
    </source>
</evidence>
<dbReference type="FunFam" id="3.40.50.300:FF:000319">
    <property type="entry name" value="DNA repair protein RecN"/>
    <property type="match status" value="1"/>
</dbReference>